<dbReference type="InterPro" id="IPR000792">
    <property type="entry name" value="Tscrpt_reg_LuxR_C"/>
</dbReference>
<feature type="region of interest" description="Disordered" evidence="3">
    <location>
        <begin position="1"/>
        <end position="30"/>
    </location>
</feature>
<evidence type="ECO:0000256" key="1">
    <source>
        <dbReference type="ARBA" id="ARBA00022553"/>
    </source>
</evidence>
<dbReference type="SMART" id="SM00421">
    <property type="entry name" value="HTH_LUXR"/>
    <property type="match status" value="1"/>
</dbReference>
<dbReference type="InterPro" id="IPR001789">
    <property type="entry name" value="Sig_transdc_resp-reg_receiver"/>
</dbReference>
<dbReference type="PANTHER" id="PTHR45566:SF1">
    <property type="entry name" value="HTH-TYPE TRANSCRIPTIONAL REGULATOR YHJB-RELATED"/>
    <property type="match status" value="1"/>
</dbReference>
<evidence type="ECO:0000259" key="5">
    <source>
        <dbReference type="PROSITE" id="PS50110"/>
    </source>
</evidence>
<evidence type="ECO:0000313" key="6">
    <source>
        <dbReference type="EMBL" id="MDO9709730.1"/>
    </source>
</evidence>
<dbReference type="SUPFAM" id="SSF52172">
    <property type="entry name" value="CheY-like"/>
    <property type="match status" value="1"/>
</dbReference>
<dbReference type="InterPro" id="IPR051015">
    <property type="entry name" value="EvgA-like"/>
</dbReference>
<feature type="domain" description="HTH luxR-type" evidence="4">
    <location>
        <begin position="182"/>
        <end position="247"/>
    </location>
</feature>
<feature type="domain" description="Response regulatory" evidence="5">
    <location>
        <begin position="42"/>
        <end position="159"/>
    </location>
</feature>
<feature type="modified residue" description="4-aspartylphosphate" evidence="2">
    <location>
        <position position="94"/>
    </location>
</feature>
<gene>
    <name evidence="6" type="ORF">Q7A36_15365</name>
</gene>
<dbReference type="Proteomes" id="UP001243009">
    <property type="component" value="Unassembled WGS sequence"/>
</dbReference>
<reference evidence="6 7" key="1">
    <citation type="submission" date="2023-08" db="EMBL/GenBank/DDBJ databases">
        <title>The draft genome sequence of Paracraurococcus sp. LOR1-02.</title>
        <authorList>
            <person name="Kingkaew E."/>
            <person name="Tanasupawat S."/>
        </authorList>
    </citation>
    <scope>NUCLEOTIDE SEQUENCE [LARGE SCALE GENOMIC DNA]</scope>
    <source>
        <strain evidence="6 7">LOR1-02</strain>
    </source>
</reference>
<dbReference type="PROSITE" id="PS50110">
    <property type="entry name" value="RESPONSE_REGULATORY"/>
    <property type="match status" value="1"/>
</dbReference>
<dbReference type="CDD" id="cd17535">
    <property type="entry name" value="REC_NarL-like"/>
    <property type="match status" value="1"/>
</dbReference>
<sequence length="261" mass="27642">MAPRAGRLPAGEAGLARGDPSGSPGAMPTTALPLTGSAAMVQILIVDDHPLFRDALRGAVASVLEGAEVEEADGIDAACQALERQRNTDLMLLDLSMPGVAGFEGLIALRKRFPRVPVAIVSGVDDPLVMEEAIRLGAAGFVPKTIDKPLLTQALQTILNGEIYLPPTTPVPARRGGREDGLAARLAELTPQQLRVLQMIRQGLLNKQIAHELKIGETTVKAHVSEVLRKLKVVSRTQAVIETAKLDLAALIARSNRSEGS</sequence>
<dbReference type="Gene3D" id="3.40.50.2300">
    <property type="match status" value="1"/>
</dbReference>
<keyword evidence="7" id="KW-1185">Reference proteome</keyword>
<dbReference type="RefSeq" id="WP_305104597.1">
    <property type="nucleotide sequence ID" value="NZ_JAUTWS010000013.1"/>
</dbReference>
<evidence type="ECO:0000259" key="4">
    <source>
        <dbReference type="PROSITE" id="PS50043"/>
    </source>
</evidence>
<evidence type="ECO:0000256" key="2">
    <source>
        <dbReference type="PROSITE-ProRule" id="PRU00169"/>
    </source>
</evidence>
<dbReference type="PANTHER" id="PTHR45566">
    <property type="entry name" value="HTH-TYPE TRANSCRIPTIONAL REGULATOR YHJB-RELATED"/>
    <property type="match status" value="1"/>
</dbReference>
<proteinExistence type="predicted"/>
<dbReference type="InterPro" id="IPR011006">
    <property type="entry name" value="CheY-like_superfamily"/>
</dbReference>
<accession>A0ABT9E0U6</accession>
<comment type="caution">
    <text evidence="6">The sequence shown here is derived from an EMBL/GenBank/DDBJ whole genome shotgun (WGS) entry which is preliminary data.</text>
</comment>
<dbReference type="Gene3D" id="1.10.10.10">
    <property type="entry name" value="Winged helix-like DNA-binding domain superfamily/Winged helix DNA-binding domain"/>
    <property type="match status" value="1"/>
</dbReference>
<dbReference type="SMART" id="SM00448">
    <property type="entry name" value="REC"/>
    <property type="match status" value="1"/>
</dbReference>
<dbReference type="Pfam" id="PF00196">
    <property type="entry name" value="GerE"/>
    <property type="match status" value="1"/>
</dbReference>
<evidence type="ECO:0000256" key="3">
    <source>
        <dbReference type="SAM" id="MobiDB-lite"/>
    </source>
</evidence>
<dbReference type="PROSITE" id="PS50043">
    <property type="entry name" value="HTH_LUXR_2"/>
    <property type="match status" value="1"/>
</dbReference>
<dbReference type="InterPro" id="IPR036388">
    <property type="entry name" value="WH-like_DNA-bd_sf"/>
</dbReference>
<evidence type="ECO:0000313" key="7">
    <source>
        <dbReference type="Proteomes" id="UP001243009"/>
    </source>
</evidence>
<dbReference type="InterPro" id="IPR058245">
    <property type="entry name" value="NreC/VraR/RcsB-like_REC"/>
</dbReference>
<dbReference type="CDD" id="cd06170">
    <property type="entry name" value="LuxR_C_like"/>
    <property type="match status" value="1"/>
</dbReference>
<keyword evidence="1 2" id="KW-0597">Phosphoprotein</keyword>
<dbReference type="EMBL" id="JAUTWS010000013">
    <property type="protein sequence ID" value="MDO9709730.1"/>
    <property type="molecule type" value="Genomic_DNA"/>
</dbReference>
<name>A0ABT9E0U6_9PROT</name>
<dbReference type="PRINTS" id="PR00038">
    <property type="entry name" value="HTHLUXR"/>
</dbReference>
<organism evidence="6 7">
    <name type="scientific">Paracraurococcus lichenis</name>
    <dbReference type="NCBI Taxonomy" id="3064888"/>
    <lineage>
        <taxon>Bacteria</taxon>
        <taxon>Pseudomonadati</taxon>
        <taxon>Pseudomonadota</taxon>
        <taxon>Alphaproteobacteria</taxon>
        <taxon>Acetobacterales</taxon>
        <taxon>Roseomonadaceae</taxon>
        <taxon>Paracraurococcus</taxon>
    </lineage>
</organism>
<protein>
    <submittedName>
        <fullName evidence="6">Response regulator transcription factor</fullName>
    </submittedName>
</protein>
<dbReference type="Pfam" id="PF00072">
    <property type="entry name" value="Response_reg"/>
    <property type="match status" value="1"/>
</dbReference>